<dbReference type="Pfam" id="PF05299">
    <property type="entry name" value="Peptidase_M61"/>
    <property type="match status" value="1"/>
</dbReference>
<accession>A0ABN6N979</accession>
<evidence type="ECO:0000256" key="1">
    <source>
        <dbReference type="SAM" id="MobiDB-lite"/>
    </source>
</evidence>
<name>A0ABN6N979_9BACT</name>
<sequence length="586" mass="65241">MDYRVSMDEPHRHLFDVEARLERPGDVAVLALPVWTPGSYLVREFARNVEGVRAEDERGRPLRIERLDKQRFRLVAGGAARAVIRYRVYANDLTVRTSHLDGTHGYWNGASLFLYAEGREGEPCALEVVAPEGWRVSTALGGGPSRFTAPDYHALVDAPVEVGRHRIARFTALGKEHELAVWGEGTLDLERFAADVRRIVEHLGGLMGGLPYERYLFLVHLSEKRKGGLEHGSSTTLHVARTGFHPPDAYAETLSLVAHEFFHAWNVKRLKPRALLPYDYAREQYTRLLWWFEGVTSYYDHLALARAGFIDGQKLLQHLGEELTALARTPGARKMSPEEASFLAWVKLYRPDENSVNSGVSYYLAGECVAFALDLLLRRAGRSLDELLLRLYRRYGAEGVPEDGVEREVAELLGEDAARAFFDAHVRGTVPPTEALALEHLGLALHRRKAEGPEDKGGTPARPGQKNGPGGWLGVDLGGNAKLTVSAVRAGSPAERAGLYAEDEIIAEGGFKVDKAQLLERLKERGPSGELRLHVFRREALLEVRVPLAEPPEDTLWLAPREGASEGEREAFQRWCGAPWPAKREG</sequence>
<dbReference type="Gene3D" id="2.60.40.3650">
    <property type="match status" value="1"/>
</dbReference>
<dbReference type="PROSITE" id="PS50106">
    <property type="entry name" value="PDZ"/>
    <property type="match status" value="1"/>
</dbReference>
<dbReference type="Gene3D" id="2.30.42.10">
    <property type="match status" value="1"/>
</dbReference>
<dbReference type="PIRSF" id="PIRSF016493">
    <property type="entry name" value="Glycyl_aminpptds"/>
    <property type="match status" value="1"/>
</dbReference>
<reference evidence="4" key="1">
    <citation type="journal article" date="2022" name="Int. J. Syst. Evol. Microbiol.">
        <title>Anaeromyxobacter oryzae sp. nov., Anaeromyxobacter diazotrophicus sp. nov. and Anaeromyxobacter paludicola sp. nov., isolated from paddy soils.</title>
        <authorList>
            <person name="Itoh H."/>
            <person name="Xu Z."/>
            <person name="Mise K."/>
            <person name="Masuda Y."/>
            <person name="Ushijima N."/>
            <person name="Hayakawa C."/>
            <person name="Shiratori Y."/>
            <person name="Senoo K."/>
        </authorList>
    </citation>
    <scope>NUCLEOTIDE SEQUENCE [LARGE SCALE GENOMIC DNA]</scope>
    <source>
        <strain evidence="4">Red630</strain>
    </source>
</reference>
<dbReference type="SUPFAM" id="SSF55486">
    <property type="entry name" value="Metalloproteases ('zincins'), catalytic domain"/>
    <property type="match status" value="1"/>
</dbReference>
<dbReference type="EMBL" id="AP025592">
    <property type="protein sequence ID" value="BDG08669.1"/>
    <property type="molecule type" value="Genomic_DNA"/>
</dbReference>
<protein>
    <submittedName>
        <fullName evidence="3">Peptidase M61</fullName>
    </submittedName>
</protein>
<dbReference type="Gene3D" id="1.10.390.10">
    <property type="entry name" value="Neutral Protease Domain 2"/>
    <property type="match status" value="1"/>
</dbReference>
<feature type="domain" description="PDZ" evidence="2">
    <location>
        <begin position="465"/>
        <end position="537"/>
    </location>
</feature>
<organism evidence="3 4">
    <name type="scientific">Anaeromyxobacter paludicola</name>
    <dbReference type="NCBI Taxonomy" id="2918171"/>
    <lineage>
        <taxon>Bacteria</taxon>
        <taxon>Pseudomonadati</taxon>
        <taxon>Myxococcota</taxon>
        <taxon>Myxococcia</taxon>
        <taxon>Myxococcales</taxon>
        <taxon>Cystobacterineae</taxon>
        <taxon>Anaeromyxobacteraceae</taxon>
        <taxon>Anaeromyxobacter</taxon>
    </lineage>
</organism>
<gene>
    <name evidence="3" type="ORF">AMPC_17820</name>
</gene>
<proteinExistence type="predicted"/>
<evidence type="ECO:0000313" key="4">
    <source>
        <dbReference type="Proteomes" id="UP001162734"/>
    </source>
</evidence>
<evidence type="ECO:0000259" key="2">
    <source>
        <dbReference type="PROSITE" id="PS50106"/>
    </source>
</evidence>
<dbReference type="Proteomes" id="UP001162734">
    <property type="component" value="Chromosome"/>
</dbReference>
<feature type="region of interest" description="Disordered" evidence="1">
    <location>
        <begin position="449"/>
        <end position="473"/>
    </location>
</feature>
<dbReference type="Pfam" id="PF17899">
    <property type="entry name" value="Peptidase_M61_N"/>
    <property type="match status" value="1"/>
</dbReference>
<dbReference type="SMART" id="SM00228">
    <property type="entry name" value="PDZ"/>
    <property type="match status" value="1"/>
</dbReference>
<dbReference type="InterPro" id="IPR040756">
    <property type="entry name" value="Peptidase_M61_N"/>
</dbReference>
<dbReference type="RefSeq" id="WP_248345855.1">
    <property type="nucleotide sequence ID" value="NZ_AP025592.1"/>
</dbReference>
<evidence type="ECO:0000313" key="3">
    <source>
        <dbReference type="EMBL" id="BDG08669.1"/>
    </source>
</evidence>
<dbReference type="InterPro" id="IPR027268">
    <property type="entry name" value="Peptidase_M4/M1_CTD_sf"/>
</dbReference>
<dbReference type="InterPro" id="IPR024191">
    <property type="entry name" value="Peptidase_M61"/>
</dbReference>
<dbReference type="InterPro" id="IPR007963">
    <property type="entry name" value="Peptidase_M61_catalytic"/>
</dbReference>
<dbReference type="InterPro" id="IPR036034">
    <property type="entry name" value="PDZ_sf"/>
</dbReference>
<dbReference type="SUPFAM" id="SSF50156">
    <property type="entry name" value="PDZ domain-like"/>
    <property type="match status" value="1"/>
</dbReference>
<dbReference type="InterPro" id="IPR001478">
    <property type="entry name" value="PDZ"/>
</dbReference>
<keyword evidence="4" id="KW-1185">Reference proteome</keyword>